<dbReference type="Pfam" id="PF03982">
    <property type="entry name" value="DAGAT"/>
    <property type="match status" value="1"/>
</dbReference>
<dbReference type="GO" id="GO:0006071">
    <property type="term" value="P:glycerol metabolic process"/>
    <property type="evidence" value="ECO:0007669"/>
    <property type="project" value="UniProtKB-UniRule"/>
</dbReference>
<evidence type="ECO:0000256" key="7">
    <source>
        <dbReference type="ARBA" id="ARBA00022679"/>
    </source>
</evidence>
<dbReference type="PANTHER" id="PTHR12317">
    <property type="entry name" value="DIACYLGLYCEROL O-ACYLTRANSFERASE"/>
    <property type="match status" value="1"/>
</dbReference>
<keyword evidence="10 16" id="KW-0256">Endoplasmic reticulum</keyword>
<keyword evidence="7 17" id="KW-0808">Transferase</keyword>
<dbReference type="EMBL" id="KZ992463">
    <property type="protein sequence ID" value="RKP10232.1"/>
    <property type="molecule type" value="Genomic_DNA"/>
</dbReference>
<comment type="similarity">
    <text evidence="4 16">Belongs to the diacylglycerol acyltransferase family.</text>
</comment>
<dbReference type="STRING" id="78915.A0A4P9XW11"/>
<comment type="catalytic activity">
    <reaction evidence="15 16">
        <text>an acyl-CoA + a 1,2-diacyl-sn-glycerol = a triacyl-sn-glycerol + CoA</text>
        <dbReference type="Rhea" id="RHEA:10868"/>
        <dbReference type="ChEBI" id="CHEBI:17815"/>
        <dbReference type="ChEBI" id="CHEBI:57287"/>
        <dbReference type="ChEBI" id="CHEBI:58342"/>
        <dbReference type="ChEBI" id="CHEBI:64615"/>
        <dbReference type="EC" id="2.3.1.20"/>
    </reaction>
</comment>
<dbReference type="GO" id="GO:0005789">
    <property type="term" value="C:endoplasmic reticulum membrane"/>
    <property type="evidence" value="ECO:0007669"/>
    <property type="project" value="UniProtKB-SubCell"/>
</dbReference>
<evidence type="ECO:0000256" key="3">
    <source>
        <dbReference type="ARBA" id="ARBA00005189"/>
    </source>
</evidence>
<evidence type="ECO:0000256" key="11">
    <source>
        <dbReference type="ARBA" id="ARBA00022989"/>
    </source>
</evidence>
<keyword evidence="9" id="KW-0319">Glycerol metabolism</keyword>
<evidence type="ECO:0000256" key="5">
    <source>
        <dbReference type="ARBA" id="ARBA00013244"/>
    </source>
</evidence>
<evidence type="ECO:0000313" key="18">
    <source>
        <dbReference type="Proteomes" id="UP000271241"/>
    </source>
</evidence>
<feature type="transmembrane region" description="Helical" evidence="16">
    <location>
        <begin position="21"/>
        <end position="43"/>
    </location>
</feature>
<keyword evidence="6 16" id="KW-0444">Lipid biosynthesis</keyword>
<dbReference type="InterPro" id="IPR007130">
    <property type="entry name" value="DAGAT"/>
</dbReference>
<dbReference type="GO" id="GO:0019432">
    <property type="term" value="P:triglyceride biosynthetic process"/>
    <property type="evidence" value="ECO:0007669"/>
    <property type="project" value="UniProtKB-UniRule"/>
</dbReference>
<keyword evidence="14 16" id="KW-0012">Acyltransferase</keyword>
<comment type="pathway">
    <text evidence="3">Lipid metabolism.</text>
</comment>
<comment type="function">
    <text evidence="16">Catalyzes the terminal and only committed step in triacylglycerol synthesis by using diacylglycerol and fatty acyl CoA as substrates.</text>
</comment>
<keyword evidence="12 16" id="KW-0443">Lipid metabolism</keyword>
<organism evidence="17 18">
    <name type="scientific">Thamnocephalis sphaerospora</name>
    <dbReference type="NCBI Taxonomy" id="78915"/>
    <lineage>
        <taxon>Eukaryota</taxon>
        <taxon>Fungi</taxon>
        <taxon>Fungi incertae sedis</taxon>
        <taxon>Zoopagomycota</taxon>
        <taxon>Zoopagomycotina</taxon>
        <taxon>Zoopagomycetes</taxon>
        <taxon>Zoopagales</taxon>
        <taxon>Sigmoideomycetaceae</taxon>
        <taxon>Thamnocephalis</taxon>
    </lineage>
</organism>
<gene>
    <name evidence="17" type="ORF">THASP1DRAFT_13127</name>
</gene>
<evidence type="ECO:0000256" key="10">
    <source>
        <dbReference type="ARBA" id="ARBA00022824"/>
    </source>
</evidence>
<dbReference type="OrthoDB" id="264532at2759"/>
<keyword evidence="8 16" id="KW-0812">Transmembrane</keyword>
<sequence>MAIQLAPLNVPRKRRLQTLAVLLWISLVPICVSIFIYCCWRVSLWPFVTAYCTYLYFDVAPDHGARKVEWIRRLVIWRWFVQYFPIRLHKEVDLDPDRNYIFGYHPHGIIGMGAFSNFGTEANDISKVLPGINIRLLTLASNFSIPLYRDVLLSLNLGSVSRKSITRILEKGPGHSCMIVIGGATESLSARPGINDLVLKRRLGFIKLAIRSGADLVPVFSFGENDIYDQLDNAEGTTVRMLQTRFQSIFGFTTPLFHGRGIFNYNMGIMPHRRPIHTIIGRAVRVQQCDEPTMEQVLEVQERYINALVSIYDKYKDQYAKDRIRDLRIIE</sequence>
<evidence type="ECO:0000256" key="1">
    <source>
        <dbReference type="ARBA" id="ARBA00004477"/>
    </source>
</evidence>
<accession>A0A4P9XW11</accession>
<keyword evidence="13 16" id="KW-0472">Membrane</keyword>
<evidence type="ECO:0000256" key="16">
    <source>
        <dbReference type="RuleBase" id="RU367023"/>
    </source>
</evidence>
<evidence type="ECO:0000256" key="13">
    <source>
        <dbReference type="ARBA" id="ARBA00023136"/>
    </source>
</evidence>
<comment type="caution">
    <text evidence="16">Lacks conserved residue(s) required for the propagation of feature annotation.</text>
</comment>
<evidence type="ECO:0000256" key="4">
    <source>
        <dbReference type="ARBA" id="ARBA00005420"/>
    </source>
</evidence>
<evidence type="ECO:0000256" key="9">
    <source>
        <dbReference type="ARBA" id="ARBA00022798"/>
    </source>
</evidence>
<dbReference type="Proteomes" id="UP000271241">
    <property type="component" value="Unassembled WGS sequence"/>
</dbReference>
<reference evidence="18" key="1">
    <citation type="journal article" date="2018" name="Nat. Microbiol.">
        <title>Leveraging single-cell genomics to expand the fungal tree of life.</title>
        <authorList>
            <person name="Ahrendt S.R."/>
            <person name="Quandt C.A."/>
            <person name="Ciobanu D."/>
            <person name="Clum A."/>
            <person name="Salamov A."/>
            <person name="Andreopoulos B."/>
            <person name="Cheng J.F."/>
            <person name="Woyke T."/>
            <person name="Pelin A."/>
            <person name="Henrissat B."/>
            <person name="Reynolds N.K."/>
            <person name="Benny G.L."/>
            <person name="Smith M.E."/>
            <person name="James T.Y."/>
            <person name="Grigoriev I.V."/>
        </authorList>
    </citation>
    <scope>NUCLEOTIDE SEQUENCE [LARGE SCALE GENOMIC DNA]</scope>
    <source>
        <strain evidence="18">RSA 1356</strain>
    </source>
</reference>
<evidence type="ECO:0000256" key="12">
    <source>
        <dbReference type="ARBA" id="ARBA00023098"/>
    </source>
</evidence>
<dbReference type="AlphaFoldDB" id="A0A4P9XW11"/>
<comment type="subcellular location">
    <subcellularLocation>
        <location evidence="1 16">Endoplasmic reticulum membrane</location>
        <topology evidence="1 16">Multi-pass membrane protein</topology>
    </subcellularLocation>
</comment>
<keyword evidence="18" id="KW-1185">Reference proteome</keyword>
<evidence type="ECO:0000256" key="2">
    <source>
        <dbReference type="ARBA" id="ARBA00004771"/>
    </source>
</evidence>
<comment type="pathway">
    <text evidence="2 16">Glycerolipid metabolism; triacylglycerol biosynthesis.</text>
</comment>
<dbReference type="GO" id="GO:0004144">
    <property type="term" value="F:diacylglycerol O-acyltransferase activity"/>
    <property type="evidence" value="ECO:0007669"/>
    <property type="project" value="UniProtKB-UniRule"/>
</dbReference>
<dbReference type="UniPathway" id="UPA00282"/>
<evidence type="ECO:0000313" key="17">
    <source>
        <dbReference type="EMBL" id="RKP10232.1"/>
    </source>
</evidence>
<dbReference type="CDD" id="cd07987">
    <property type="entry name" value="LPLAT_MGAT-like"/>
    <property type="match status" value="1"/>
</dbReference>
<keyword evidence="11 16" id="KW-1133">Transmembrane helix</keyword>
<dbReference type="PANTHER" id="PTHR12317:SF0">
    <property type="entry name" value="ACYLTRANSFERASE"/>
    <property type="match status" value="1"/>
</dbReference>
<evidence type="ECO:0000256" key="15">
    <source>
        <dbReference type="ARBA" id="ARBA00048109"/>
    </source>
</evidence>
<evidence type="ECO:0000256" key="8">
    <source>
        <dbReference type="ARBA" id="ARBA00022692"/>
    </source>
</evidence>
<name>A0A4P9XW11_9FUNG</name>
<proteinExistence type="inferred from homology"/>
<evidence type="ECO:0000256" key="6">
    <source>
        <dbReference type="ARBA" id="ARBA00022516"/>
    </source>
</evidence>
<protein>
    <recommendedName>
        <fullName evidence="5 16">Diacylglycerol O-acyltransferase</fullName>
        <ecNumber evidence="5 16">2.3.1.20</ecNumber>
    </recommendedName>
</protein>
<dbReference type="EC" id="2.3.1.20" evidence="5 16"/>
<evidence type="ECO:0000256" key="14">
    <source>
        <dbReference type="ARBA" id="ARBA00023315"/>
    </source>
</evidence>